<comment type="caution">
    <text evidence="2">The sequence shown here is derived from an EMBL/GenBank/DDBJ whole genome shotgun (WGS) entry which is preliminary data.</text>
</comment>
<dbReference type="Proteomes" id="UP001596470">
    <property type="component" value="Unassembled WGS sequence"/>
</dbReference>
<evidence type="ECO:0000259" key="1">
    <source>
        <dbReference type="SMART" id="SM00849"/>
    </source>
</evidence>
<dbReference type="InterPro" id="IPR001279">
    <property type="entry name" value="Metallo-B-lactamas"/>
</dbReference>
<dbReference type="PANTHER" id="PTHR43546:SF3">
    <property type="entry name" value="UPF0173 METAL-DEPENDENT HYDROLASE MJ1163"/>
    <property type="match status" value="1"/>
</dbReference>
<protein>
    <submittedName>
        <fullName evidence="2">MBL fold metallo-hydrolase</fullName>
    </submittedName>
</protein>
<dbReference type="RefSeq" id="WP_382348727.1">
    <property type="nucleotide sequence ID" value="NZ_JBHMBP010000002.1"/>
</dbReference>
<dbReference type="SMART" id="SM00849">
    <property type="entry name" value="Lactamase_B"/>
    <property type="match status" value="1"/>
</dbReference>
<dbReference type="PANTHER" id="PTHR43546">
    <property type="entry name" value="UPF0173 METAL-DEPENDENT HYDROLASE MJ1163-RELATED"/>
    <property type="match status" value="1"/>
</dbReference>
<dbReference type="Gene3D" id="3.60.15.10">
    <property type="entry name" value="Ribonuclease Z/Hydroxyacylglutathione hydrolase-like"/>
    <property type="match status" value="1"/>
</dbReference>
<feature type="domain" description="Metallo-beta-lactamase" evidence="1">
    <location>
        <begin position="7"/>
        <end position="171"/>
    </location>
</feature>
<dbReference type="SUPFAM" id="SSF56281">
    <property type="entry name" value="Metallo-hydrolase/oxidoreductase"/>
    <property type="match status" value="1"/>
</dbReference>
<proteinExistence type="predicted"/>
<dbReference type="Pfam" id="PF13483">
    <property type="entry name" value="Lactamase_B_3"/>
    <property type="match status" value="1"/>
</dbReference>
<gene>
    <name evidence="2" type="ORF">ACFQS3_09005</name>
</gene>
<accession>A0ABW2D8Q7</accession>
<evidence type="ECO:0000313" key="2">
    <source>
        <dbReference type="EMBL" id="MFC6957331.1"/>
    </source>
</evidence>
<keyword evidence="3" id="KW-1185">Reference proteome</keyword>
<organism evidence="2 3">
    <name type="scientific">Glycomyces mayteni</name>
    <dbReference type="NCBI Taxonomy" id="543887"/>
    <lineage>
        <taxon>Bacteria</taxon>
        <taxon>Bacillati</taxon>
        <taxon>Actinomycetota</taxon>
        <taxon>Actinomycetes</taxon>
        <taxon>Glycomycetales</taxon>
        <taxon>Glycomycetaceae</taxon>
        <taxon>Glycomyces</taxon>
    </lineage>
</organism>
<reference evidence="3" key="1">
    <citation type="journal article" date="2019" name="Int. J. Syst. Evol. Microbiol.">
        <title>The Global Catalogue of Microorganisms (GCM) 10K type strain sequencing project: providing services to taxonomists for standard genome sequencing and annotation.</title>
        <authorList>
            <consortium name="The Broad Institute Genomics Platform"/>
            <consortium name="The Broad Institute Genome Sequencing Center for Infectious Disease"/>
            <person name="Wu L."/>
            <person name="Ma J."/>
        </authorList>
    </citation>
    <scope>NUCLEOTIDE SEQUENCE [LARGE SCALE GENOMIC DNA]</scope>
    <source>
        <strain evidence="3">KACC 12634</strain>
    </source>
</reference>
<name>A0ABW2D8Q7_9ACTN</name>
<dbReference type="InterPro" id="IPR050114">
    <property type="entry name" value="UPF0173_UPF0282_UlaG_hydrolase"/>
</dbReference>
<sequence length="206" mass="22051">MRLTKFGHSCVRLDTGQGLIVIDPGVYSDPAALDGADAVFITHEHPDHCDEARLLDFHAKRPDVPIYGPELLAEAPSGLAYTCVSAGDVIPVAGTEVKVFGERHAVIHPDLPLVANVCYLVDGVYHPGDSLTVPDMPVRTLLAPVAAPWLKIAEAIDFARAVDAEAVHPIHDAILSDIGMGLPDRLFPQLVGDSYRRIPNGQTATV</sequence>
<dbReference type="EMBL" id="JBHSYS010000002">
    <property type="protein sequence ID" value="MFC6957331.1"/>
    <property type="molecule type" value="Genomic_DNA"/>
</dbReference>
<evidence type="ECO:0000313" key="3">
    <source>
        <dbReference type="Proteomes" id="UP001596470"/>
    </source>
</evidence>
<dbReference type="InterPro" id="IPR036866">
    <property type="entry name" value="RibonucZ/Hydroxyglut_hydro"/>
</dbReference>